<dbReference type="CDD" id="cd00037">
    <property type="entry name" value="CLECT"/>
    <property type="match status" value="1"/>
</dbReference>
<keyword evidence="14" id="KW-0732">Signal</keyword>
<evidence type="ECO:0000313" key="19">
    <source>
        <dbReference type="Proteomes" id="UP001159428"/>
    </source>
</evidence>
<evidence type="ECO:0000259" key="17">
    <source>
        <dbReference type="PROSITE" id="PS51864"/>
    </source>
</evidence>
<dbReference type="Pfam" id="PF00090">
    <property type="entry name" value="TSP_1"/>
    <property type="match status" value="1"/>
</dbReference>
<dbReference type="PANTHER" id="PTHR10127">
    <property type="entry name" value="DISCOIDIN, CUB, EGF, LAMININ , AND ZINC METALLOPROTEASE DOMAIN CONTAINING"/>
    <property type="match status" value="1"/>
</dbReference>
<dbReference type="InterPro" id="IPR036383">
    <property type="entry name" value="TSP1_rpt_sf"/>
</dbReference>
<dbReference type="SMART" id="SM00034">
    <property type="entry name" value="CLECT"/>
    <property type="match status" value="1"/>
</dbReference>
<dbReference type="SMART" id="SM00209">
    <property type="entry name" value="TSP1"/>
    <property type="match status" value="1"/>
</dbReference>
<dbReference type="PANTHER" id="PTHR10127:SF780">
    <property type="entry name" value="METALLOENDOPEPTIDASE"/>
    <property type="match status" value="1"/>
</dbReference>
<dbReference type="Pfam" id="PF01400">
    <property type="entry name" value="Astacin"/>
    <property type="match status" value="1"/>
</dbReference>
<dbReference type="SUPFAM" id="SSF56436">
    <property type="entry name" value="C-type lectin-like"/>
    <property type="match status" value="1"/>
</dbReference>
<keyword evidence="7 13" id="KW-0862">Zinc</keyword>
<feature type="domain" description="Ig-like" evidence="16">
    <location>
        <begin position="276"/>
        <end position="395"/>
    </location>
</feature>
<evidence type="ECO:0000256" key="4">
    <source>
        <dbReference type="ARBA" id="ARBA00022723"/>
    </source>
</evidence>
<evidence type="ECO:0000256" key="6">
    <source>
        <dbReference type="ARBA" id="ARBA00022801"/>
    </source>
</evidence>
<evidence type="ECO:0000256" key="12">
    <source>
        <dbReference type="ARBA" id="ARBA00023180"/>
    </source>
</evidence>
<dbReference type="InterPro" id="IPR018378">
    <property type="entry name" value="C-type_lectin_CS"/>
</dbReference>
<evidence type="ECO:0000256" key="7">
    <source>
        <dbReference type="ARBA" id="ARBA00022833"/>
    </source>
</evidence>
<evidence type="ECO:0000259" key="16">
    <source>
        <dbReference type="PROSITE" id="PS50835"/>
    </source>
</evidence>
<dbReference type="Pfam" id="PF00059">
    <property type="entry name" value="Lectin_C"/>
    <property type="match status" value="1"/>
</dbReference>
<dbReference type="PROSITE" id="PS50041">
    <property type="entry name" value="C_TYPE_LECTIN_2"/>
    <property type="match status" value="1"/>
</dbReference>
<keyword evidence="8" id="KW-1133">Transmembrane helix</keyword>
<dbReference type="Gene3D" id="3.40.390.10">
    <property type="entry name" value="Collagenase (Catalytic Domain)"/>
    <property type="match status" value="1"/>
</dbReference>
<organism evidence="18 19">
    <name type="scientific">Pocillopora meandrina</name>
    <dbReference type="NCBI Taxonomy" id="46732"/>
    <lineage>
        <taxon>Eukaryota</taxon>
        <taxon>Metazoa</taxon>
        <taxon>Cnidaria</taxon>
        <taxon>Anthozoa</taxon>
        <taxon>Hexacorallia</taxon>
        <taxon>Scleractinia</taxon>
        <taxon>Astrocoeniina</taxon>
        <taxon>Pocilloporidae</taxon>
        <taxon>Pocillopora</taxon>
    </lineage>
</organism>
<dbReference type="AlphaFoldDB" id="A0AAU9VPX6"/>
<dbReference type="GO" id="GO:0016020">
    <property type="term" value="C:membrane"/>
    <property type="evidence" value="ECO:0007669"/>
    <property type="project" value="UniProtKB-SubCell"/>
</dbReference>
<evidence type="ECO:0000256" key="2">
    <source>
        <dbReference type="ARBA" id="ARBA00022670"/>
    </source>
</evidence>
<dbReference type="SMART" id="SM00235">
    <property type="entry name" value="ZnMc"/>
    <property type="match status" value="1"/>
</dbReference>
<dbReference type="PROSITE" id="PS51864">
    <property type="entry name" value="ASTACIN"/>
    <property type="match status" value="1"/>
</dbReference>
<protein>
    <recommendedName>
        <fullName evidence="14">Metalloendopeptidase</fullName>
        <ecNumber evidence="14">3.4.24.-</ecNumber>
    </recommendedName>
</protein>
<dbReference type="InterPro" id="IPR001506">
    <property type="entry name" value="Peptidase_M12A"/>
</dbReference>
<dbReference type="Gene3D" id="2.20.100.10">
    <property type="entry name" value="Thrombospondin type-1 (TSP1) repeat"/>
    <property type="match status" value="1"/>
</dbReference>
<evidence type="ECO:0000256" key="14">
    <source>
        <dbReference type="RuleBase" id="RU361183"/>
    </source>
</evidence>
<keyword evidence="5" id="KW-0677">Repeat</keyword>
<feature type="chain" id="PRO_5043102686" description="Metalloendopeptidase" evidence="14">
    <location>
        <begin position="31"/>
        <end position="730"/>
    </location>
</feature>
<dbReference type="InterPro" id="IPR006026">
    <property type="entry name" value="Peptidase_Metallo"/>
</dbReference>
<feature type="active site" evidence="13">
    <location>
        <position position="175"/>
    </location>
</feature>
<dbReference type="InterPro" id="IPR007110">
    <property type="entry name" value="Ig-like_dom"/>
</dbReference>
<comment type="cofactor">
    <cofactor evidence="13 14">
        <name>Zn(2+)</name>
        <dbReference type="ChEBI" id="CHEBI:29105"/>
    </cofactor>
    <text evidence="13 14">Binds 1 zinc ion per subunit.</text>
</comment>
<comment type="subcellular location">
    <subcellularLocation>
        <location evidence="1">Membrane</location>
        <topology evidence="1">Single-pass membrane protein</topology>
    </subcellularLocation>
</comment>
<dbReference type="SUPFAM" id="SSF82895">
    <property type="entry name" value="TSP-1 type 1 repeat"/>
    <property type="match status" value="1"/>
</dbReference>
<dbReference type="PRINTS" id="PR00480">
    <property type="entry name" value="ASTACIN"/>
</dbReference>
<evidence type="ECO:0000259" key="15">
    <source>
        <dbReference type="PROSITE" id="PS50041"/>
    </source>
</evidence>
<keyword evidence="10" id="KW-0472">Membrane</keyword>
<feature type="binding site" evidence="13">
    <location>
        <position position="178"/>
    </location>
    <ligand>
        <name>Zn(2+)</name>
        <dbReference type="ChEBI" id="CHEBI:29105"/>
        <note>catalytic</note>
    </ligand>
</feature>
<keyword evidence="9 13" id="KW-0482">Metalloprotease</keyword>
<feature type="domain" description="C-type lectin" evidence="15">
    <location>
        <begin position="614"/>
        <end position="724"/>
    </location>
</feature>
<keyword evidence="11" id="KW-1015">Disulfide bond</keyword>
<dbReference type="Proteomes" id="UP001159428">
    <property type="component" value="Unassembled WGS sequence"/>
</dbReference>
<dbReference type="InterPro" id="IPR024079">
    <property type="entry name" value="MetalloPept_cat_dom_sf"/>
</dbReference>
<dbReference type="InterPro" id="IPR001304">
    <property type="entry name" value="C-type_lectin-like"/>
</dbReference>
<evidence type="ECO:0000256" key="8">
    <source>
        <dbReference type="ARBA" id="ARBA00022989"/>
    </source>
</evidence>
<dbReference type="EC" id="3.4.24.-" evidence="14"/>
<keyword evidence="6 13" id="KW-0378">Hydrolase</keyword>
<comment type="caution">
    <text evidence="13">Lacks conserved residue(s) required for the propagation of feature annotation.</text>
</comment>
<evidence type="ECO:0000256" key="3">
    <source>
        <dbReference type="ARBA" id="ARBA00022692"/>
    </source>
</evidence>
<dbReference type="PROSITE" id="PS50092">
    <property type="entry name" value="TSP1"/>
    <property type="match status" value="1"/>
</dbReference>
<evidence type="ECO:0000256" key="13">
    <source>
        <dbReference type="PROSITE-ProRule" id="PRU01211"/>
    </source>
</evidence>
<keyword evidence="4 13" id="KW-0479">Metal-binding</keyword>
<feature type="domain" description="Peptidase M12A" evidence="17">
    <location>
        <begin position="80"/>
        <end position="276"/>
    </location>
</feature>
<dbReference type="GO" id="GO:0008270">
    <property type="term" value="F:zinc ion binding"/>
    <property type="evidence" value="ECO:0007669"/>
    <property type="project" value="UniProtKB-UniRule"/>
</dbReference>
<dbReference type="InterPro" id="IPR016187">
    <property type="entry name" value="CTDL_fold"/>
</dbReference>
<dbReference type="GO" id="GO:0004222">
    <property type="term" value="F:metalloendopeptidase activity"/>
    <property type="evidence" value="ECO:0007669"/>
    <property type="project" value="UniProtKB-UniRule"/>
</dbReference>
<keyword evidence="3" id="KW-0812">Transmembrane</keyword>
<keyword evidence="12" id="KW-0325">Glycoprotein</keyword>
<evidence type="ECO:0000313" key="18">
    <source>
        <dbReference type="EMBL" id="CAH3031506.1"/>
    </source>
</evidence>
<dbReference type="FunFam" id="2.20.100.10:FF:000007">
    <property type="entry name" value="Thrombospondin 1"/>
    <property type="match status" value="1"/>
</dbReference>
<dbReference type="PROSITE" id="PS50835">
    <property type="entry name" value="IG_LIKE"/>
    <property type="match status" value="1"/>
</dbReference>
<dbReference type="GO" id="GO:0006508">
    <property type="term" value="P:proteolysis"/>
    <property type="evidence" value="ECO:0007669"/>
    <property type="project" value="UniProtKB-KW"/>
</dbReference>
<feature type="binding site" evidence="13">
    <location>
        <position position="184"/>
    </location>
    <ligand>
        <name>Zn(2+)</name>
        <dbReference type="ChEBI" id="CHEBI:29105"/>
        <note>catalytic</note>
    </ligand>
</feature>
<dbReference type="CDD" id="cd04280">
    <property type="entry name" value="ZnMc_astacin_like"/>
    <property type="match status" value="1"/>
</dbReference>
<gene>
    <name evidence="18" type="ORF">PMEA_00000199</name>
</gene>
<name>A0AAU9VPX6_9CNID</name>
<comment type="caution">
    <text evidence="18">The sequence shown here is derived from an EMBL/GenBank/DDBJ whole genome shotgun (WGS) entry which is preliminary data.</text>
</comment>
<evidence type="ECO:0000256" key="10">
    <source>
        <dbReference type="ARBA" id="ARBA00023136"/>
    </source>
</evidence>
<feature type="signal peptide" evidence="14">
    <location>
        <begin position="1"/>
        <end position="30"/>
    </location>
</feature>
<evidence type="ECO:0000256" key="5">
    <source>
        <dbReference type="ARBA" id="ARBA00022737"/>
    </source>
</evidence>
<sequence length="730" mass="84880">MTSTQRSPSHCHYFLIGFVLLAVDAQVVKSADDVPDSTTMDLIERINRDTDPSAEQVAIMENDIRMPPSESDASSNEFSNAIRQKFLLWPGGVVPYVLADSIKNRSKHIEVLFEAMKIWERATCIKFVKRTTESRYAIIFYGSSGCNSNIGAMFFRPSMLSLGANCQIVSIATHELGHLLGFGHEQNRPDRDHYVDILWQNIAPADYRIFRRQSYYSFSSYGVPYDYHSIMHYGRYHFSKNGQPTIRARDPTVKWFGSRSLSKLDIQQMNLMYSCPDIPVFPEQFSIRDTSSAHLNCIALDQPGDREWRTKYLCYKPALKRLTITWSRNGEITNQDCVNTRMPHVRSSRLWEKSYLCLPRNSLLKLSWSTDGPLKGKGCLEVRRKGINGEGYFLCGTSKYKKIDGDWSRWSRWRSCSHKCGGGHSIRTRSCDSPSPKYGGAQCQGSYYESKLCKTQRCPEFPSWPADFKFLFISFSPRRHKCIPIYERSQYRSWARARLCWPSNKRFIDIRWSDQGKIAGMSCTKITQENGRIQRNGWDDNFLCVRNVPYTFSWSTNGPIKGLRCLRWQNNYVYRRRVWQNNYLCANEYPRPTRAPTTGCYSYWHSFTVKGVPHCYFPVLNKRVKWTEAQELCREVQSNLVSMHSIEEQSFIRRLSGRSSFWIGLEFEREWQWSDRSRLSYLNWSPGEPNNGGRGRPEKCAMFSGRGKNWNDYPCDSKFAYICKMKAVLN</sequence>
<dbReference type="PROSITE" id="PS00615">
    <property type="entry name" value="C_TYPE_LECTIN_1"/>
    <property type="match status" value="1"/>
</dbReference>
<dbReference type="InterPro" id="IPR016186">
    <property type="entry name" value="C-type_lectin-like/link_sf"/>
</dbReference>
<reference evidence="18 19" key="1">
    <citation type="submission" date="2022-05" db="EMBL/GenBank/DDBJ databases">
        <authorList>
            <consortium name="Genoscope - CEA"/>
            <person name="William W."/>
        </authorList>
    </citation>
    <scope>NUCLEOTIDE SEQUENCE [LARGE SCALE GENOMIC DNA]</scope>
</reference>
<accession>A0AAU9VPX6</accession>
<proteinExistence type="predicted"/>
<keyword evidence="2 13" id="KW-0645">Protease</keyword>
<evidence type="ECO:0000256" key="1">
    <source>
        <dbReference type="ARBA" id="ARBA00004167"/>
    </source>
</evidence>
<evidence type="ECO:0000256" key="9">
    <source>
        <dbReference type="ARBA" id="ARBA00023049"/>
    </source>
</evidence>
<dbReference type="EMBL" id="CALNXJ010000001">
    <property type="protein sequence ID" value="CAH3031506.1"/>
    <property type="molecule type" value="Genomic_DNA"/>
</dbReference>
<keyword evidence="19" id="KW-1185">Reference proteome</keyword>
<dbReference type="Gene3D" id="3.10.100.10">
    <property type="entry name" value="Mannose-Binding Protein A, subunit A"/>
    <property type="match status" value="1"/>
</dbReference>
<feature type="binding site" evidence="13">
    <location>
        <position position="174"/>
    </location>
    <ligand>
        <name>Zn(2+)</name>
        <dbReference type="ChEBI" id="CHEBI:29105"/>
        <note>catalytic</note>
    </ligand>
</feature>
<dbReference type="InterPro" id="IPR000884">
    <property type="entry name" value="TSP1_rpt"/>
</dbReference>
<evidence type="ECO:0000256" key="11">
    <source>
        <dbReference type="ARBA" id="ARBA00023157"/>
    </source>
</evidence>
<dbReference type="SUPFAM" id="SSF55486">
    <property type="entry name" value="Metalloproteases ('zincins'), catalytic domain"/>
    <property type="match status" value="1"/>
</dbReference>
<dbReference type="InterPro" id="IPR034035">
    <property type="entry name" value="Astacin-like_dom"/>
</dbReference>